<dbReference type="Pfam" id="PF25597">
    <property type="entry name" value="SH3_retrovirus"/>
    <property type="match status" value="1"/>
</dbReference>
<dbReference type="InterPro" id="IPR057670">
    <property type="entry name" value="SH3_retrovirus"/>
</dbReference>
<feature type="region of interest" description="Disordered" evidence="1">
    <location>
        <begin position="1"/>
        <end position="25"/>
    </location>
</feature>
<gene>
    <name evidence="3" type="ORF">SeLEV6574_g02031</name>
</gene>
<protein>
    <recommendedName>
        <fullName evidence="2">Retroviral polymerase SH3-like domain-containing protein</fullName>
    </recommendedName>
</protein>
<feature type="region of interest" description="Disordered" evidence="1">
    <location>
        <begin position="244"/>
        <end position="266"/>
    </location>
</feature>
<evidence type="ECO:0000313" key="3">
    <source>
        <dbReference type="EMBL" id="TPX48439.1"/>
    </source>
</evidence>
<feature type="compositionally biased region" description="Acidic residues" evidence="1">
    <location>
        <begin position="1"/>
        <end position="10"/>
    </location>
</feature>
<proteinExistence type="predicted"/>
<evidence type="ECO:0000313" key="4">
    <source>
        <dbReference type="Proteomes" id="UP000320475"/>
    </source>
</evidence>
<dbReference type="AlphaFoldDB" id="A0A507D9V0"/>
<sequence length="346" mass="39472">MDAESPEDDEATFKSGRSSMCHGRSSGVRRVGVNVDAILMKLEAERRSSESTGLLPFSFHNDGSRPARNSECPAQKQEISASLPVLPAPAAVAKPLIREPSPVSRKVAAGIDHGCHPHGPLHQLSPHPNHSQHYTRHLICLYLDFYDLREKDLRHHIPESALDYILTEAICHDPTQHDKQQSRTIDAIFIGYEPSPFETVKGWKFWEIKRRKPYYSRNVAFLEKDNKTTNITEDEVYATEPQNGALTTAGDDTSTTDIRTDQGHSNRDQTSVVGYNYYNIFEPEREQIERSSQIRMLHHHNPSLRLYMLGINDKFSNRPLQLLEQEEQYTLLDMTLLKDTKLLCLK</sequence>
<dbReference type="VEuPathDB" id="FungiDB:SeMB42_g06569"/>
<name>A0A507D9V0_9FUNG</name>
<dbReference type="VEuPathDB" id="FungiDB:SeMB42_g08029"/>
<evidence type="ECO:0000256" key="1">
    <source>
        <dbReference type="SAM" id="MobiDB-lite"/>
    </source>
</evidence>
<accession>A0A507D9V0</accession>
<dbReference type="EMBL" id="QEAM01000052">
    <property type="protein sequence ID" value="TPX48439.1"/>
    <property type="molecule type" value="Genomic_DNA"/>
</dbReference>
<organism evidence="3 4">
    <name type="scientific">Synchytrium endobioticum</name>
    <dbReference type="NCBI Taxonomy" id="286115"/>
    <lineage>
        <taxon>Eukaryota</taxon>
        <taxon>Fungi</taxon>
        <taxon>Fungi incertae sedis</taxon>
        <taxon>Chytridiomycota</taxon>
        <taxon>Chytridiomycota incertae sedis</taxon>
        <taxon>Chytridiomycetes</taxon>
        <taxon>Synchytriales</taxon>
        <taxon>Synchytriaceae</taxon>
        <taxon>Synchytrium</taxon>
    </lineage>
</organism>
<feature type="domain" description="Retroviral polymerase SH3-like" evidence="2">
    <location>
        <begin position="169"/>
        <end position="228"/>
    </location>
</feature>
<feature type="region of interest" description="Disordered" evidence="1">
    <location>
        <begin position="50"/>
        <end position="76"/>
    </location>
</feature>
<feature type="compositionally biased region" description="Polar residues" evidence="1">
    <location>
        <begin position="244"/>
        <end position="257"/>
    </location>
</feature>
<comment type="caution">
    <text evidence="3">The sequence shown here is derived from an EMBL/GenBank/DDBJ whole genome shotgun (WGS) entry which is preliminary data.</text>
</comment>
<dbReference type="Proteomes" id="UP000320475">
    <property type="component" value="Unassembled WGS sequence"/>
</dbReference>
<evidence type="ECO:0000259" key="2">
    <source>
        <dbReference type="Pfam" id="PF25597"/>
    </source>
</evidence>
<reference evidence="3 4" key="1">
    <citation type="journal article" date="2019" name="Sci. Rep.">
        <title>Comparative genomics of chytrid fungi reveal insights into the obligate biotrophic and pathogenic lifestyle of Synchytrium endobioticum.</title>
        <authorList>
            <person name="van de Vossenberg B.T.L.H."/>
            <person name="Warris S."/>
            <person name="Nguyen H.D.T."/>
            <person name="van Gent-Pelzer M.P.E."/>
            <person name="Joly D.L."/>
            <person name="van de Geest H.C."/>
            <person name="Bonants P.J.M."/>
            <person name="Smith D.S."/>
            <person name="Levesque C.A."/>
            <person name="van der Lee T.A.J."/>
        </authorList>
    </citation>
    <scope>NUCLEOTIDE SEQUENCE [LARGE SCALE GENOMIC DNA]</scope>
    <source>
        <strain evidence="3 4">LEV6574</strain>
    </source>
</reference>